<evidence type="ECO:0000313" key="1">
    <source>
        <dbReference type="EMBL" id="GIZ52122.1"/>
    </source>
</evidence>
<dbReference type="EMBL" id="BPMK01000008">
    <property type="protein sequence ID" value="GIZ52122.1"/>
    <property type="molecule type" value="Genomic_DNA"/>
</dbReference>
<keyword evidence="2" id="KW-1185">Reference proteome</keyword>
<evidence type="ECO:0000313" key="2">
    <source>
        <dbReference type="Proteomes" id="UP000887222"/>
    </source>
</evidence>
<proteinExistence type="predicted"/>
<organism evidence="1 2">
    <name type="scientific">Noviherbaspirillum aridicola</name>
    <dbReference type="NCBI Taxonomy" id="2849687"/>
    <lineage>
        <taxon>Bacteria</taxon>
        <taxon>Pseudomonadati</taxon>
        <taxon>Pseudomonadota</taxon>
        <taxon>Betaproteobacteria</taxon>
        <taxon>Burkholderiales</taxon>
        <taxon>Oxalobacteraceae</taxon>
        <taxon>Noviherbaspirillum</taxon>
    </lineage>
</organism>
<accession>A0ABQ4Q4K5</accession>
<dbReference type="Proteomes" id="UP000887222">
    <property type="component" value="Unassembled WGS sequence"/>
</dbReference>
<comment type="caution">
    <text evidence="1">The sequence shown here is derived from an EMBL/GenBank/DDBJ whole genome shotgun (WGS) entry which is preliminary data.</text>
</comment>
<name>A0ABQ4Q4K5_9BURK</name>
<reference evidence="1 2" key="1">
    <citation type="journal article" date="2022" name="Int. J. Syst. Evol. Microbiol.">
        <title>Noviherbaspirillum aridicola sp. nov., isolated from an arid soil in Pakistan.</title>
        <authorList>
            <person name="Khan I.U."/>
            <person name="Saqib M."/>
            <person name="Amin A."/>
            <person name="Hussain F."/>
            <person name="Li L."/>
            <person name="Liu Y.H."/>
            <person name="Fang B.Z."/>
            <person name="Ahmed I."/>
            <person name="Li W.J."/>
        </authorList>
    </citation>
    <scope>NUCLEOTIDE SEQUENCE [LARGE SCALE GENOMIC DNA]</scope>
    <source>
        <strain evidence="1 2">NCCP-691</strain>
    </source>
</reference>
<protein>
    <submittedName>
        <fullName evidence="1">Uncharacterized protein</fullName>
    </submittedName>
</protein>
<sequence length="237" mass="26757">MQYLETNAGPDGVVSAGDIERMRKSLGNTNRDLSLWDPMPDDVKNKLKEKYAGSDGIFSDDEWRQLNDYIKSKLSTTYGVTPDDIDKISKDLDAAGFDGLPPPPPKSGKSFDEWWNQLPDDIRNKLKEKYAGSDAVFSEDEKKLVVEYMEKNAGPDGVVSAGDIERMRKSLGNTNRDLSLWDPMPDDVKNKLKEKYAGSDGIFSDDEWRQLNDYIKSKLSTTYGVTPDDIDKIRKDL</sequence>
<gene>
    <name evidence="1" type="ORF">NCCP691_21360</name>
</gene>